<protein>
    <submittedName>
        <fullName evidence="2">Uncharacterized protein</fullName>
    </submittedName>
</protein>
<keyword evidence="1" id="KW-0472">Membrane</keyword>
<evidence type="ECO:0000313" key="2">
    <source>
        <dbReference type="EMBL" id="PIY58464.1"/>
    </source>
</evidence>
<accession>A0A2M7Q677</accession>
<evidence type="ECO:0000313" key="3">
    <source>
        <dbReference type="Proteomes" id="UP000230732"/>
    </source>
</evidence>
<keyword evidence="1" id="KW-0812">Transmembrane</keyword>
<proteinExistence type="predicted"/>
<sequence length="277" mass="30345">MINSLLWVLLILVIMTASLGSLYFLKFNKSTPAVGGNSSQPKQPTAIGKIYAGWGKMTPNSKKRVWLIILSVIAILVATASIPKSAPSESSPENIYLWAGIIALLGVHIIWAVYSFSEKVSWMETTILYGIIFFYGLTLVFPQVVPIRDALWGLTNKALTGTQKVIVSINEKYGETPSAPQGQQSASAPAAYQPQTRVIEVTATEDRFTEVKIPPGVQFSIDCPDDGLAKVFHRDAQQGIIYDCAQNVEVGENLHNFRIGFSSKTETPVLVRVRITS</sequence>
<gene>
    <name evidence="2" type="ORF">COY98_01870</name>
</gene>
<dbReference type="AlphaFoldDB" id="A0A2M7Q677"/>
<dbReference type="Proteomes" id="UP000230732">
    <property type="component" value="Unassembled WGS sequence"/>
</dbReference>
<comment type="caution">
    <text evidence="2">The sequence shown here is derived from an EMBL/GenBank/DDBJ whole genome shotgun (WGS) entry which is preliminary data.</text>
</comment>
<organism evidence="2 3">
    <name type="scientific">Candidatus Yonathbacteria bacterium CG_4_10_14_0_8_um_filter_43_17</name>
    <dbReference type="NCBI Taxonomy" id="1975099"/>
    <lineage>
        <taxon>Bacteria</taxon>
        <taxon>Candidatus Yonathiibacteriota</taxon>
    </lineage>
</organism>
<feature type="transmembrane region" description="Helical" evidence="1">
    <location>
        <begin position="65"/>
        <end position="83"/>
    </location>
</feature>
<name>A0A2M7Q677_9BACT</name>
<feature type="transmembrane region" description="Helical" evidence="1">
    <location>
        <begin position="95"/>
        <end position="114"/>
    </location>
</feature>
<feature type="transmembrane region" description="Helical" evidence="1">
    <location>
        <begin position="6"/>
        <end position="25"/>
    </location>
</feature>
<keyword evidence="1" id="KW-1133">Transmembrane helix</keyword>
<evidence type="ECO:0000256" key="1">
    <source>
        <dbReference type="SAM" id="Phobius"/>
    </source>
</evidence>
<reference evidence="3" key="1">
    <citation type="submission" date="2017-09" db="EMBL/GenBank/DDBJ databases">
        <title>Depth-based differentiation of microbial function through sediment-hosted aquifers and enrichment of novel symbionts in the deep terrestrial subsurface.</title>
        <authorList>
            <person name="Probst A.J."/>
            <person name="Ladd B."/>
            <person name="Jarett J.K."/>
            <person name="Geller-Mcgrath D.E."/>
            <person name="Sieber C.M.K."/>
            <person name="Emerson J.B."/>
            <person name="Anantharaman K."/>
            <person name="Thomas B.C."/>
            <person name="Malmstrom R."/>
            <person name="Stieglmeier M."/>
            <person name="Klingl A."/>
            <person name="Woyke T."/>
            <person name="Ryan C.M."/>
            <person name="Banfield J.F."/>
        </authorList>
    </citation>
    <scope>NUCLEOTIDE SEQUENCE [LARGE SCALE GENOMIC DNA]</scope>
</reference>
<feature type="transmembrane region" description="Helical" evidence="1">
    <location>
        <begin position="126"/>
        <end position="145"/>
    </location>
</feature>
<dbReference type="EMBL" id="PFKX01000040">
    <property type="protein sequence ID" value="PIY58464.1"/>
    <property type="molecule type" value="Genomic_DNA"/>
</dbReference>